<dbReference type="PANTHER" id="PTHR12080:SF55">
    <property type="entry name" value="LYMPHOCYTE FUNCTION-ASSOCIATED ANTIGEN 3"/>
    <property type="match status" value="1"/>
</dbReference>
<feature type="chain" id="PRO_5010335562" evidence="6">
    <location>
        <begin position="25"/>
        <end position="223"/>
    </location>
</feature>
<keyword evidence="3 5" id="KW-0472">Membrane</keyword>
<dbReference type="InterPro" id="IPR007110">
    <property type="entry name" value="Ig-like_dom"/>
</dbReference>
<dbReference type="InterPro" id="IPR003599">
    <property type="entry name" value="Ig_sub"/>
</dbReference>
<keyword evidence="2 6" id="KW-0732">Signal</keyword>
<dbReference type="GO" id="GO:0016020">
    <property type="term" value="C:membrane"/>
    <property type="evidence" value="ECO:0007669"/>
    <property type="project" value="UniProtKB-SubCell"/>
</dbReference>
<sequence length="223" mass="24508">MKPHHITVFLALQLLSIEVPEVLAETRTAFEGQSIILTLPSEQIEPQSQVEWRYSQPGKNKLLSIVQFNKDGDHKTTIFNNRTQIQNNGSLSIQGLRQGDSGDYTCSVVSTGRTIQTYIVTLNVLGERESHPTVSVISDSQNVTTTNTSSSTSDVPVGGETGVALWIIITAGGCSAVFLTSVLAVVAFQWRTRQRSSTDEPVYSNTSYIRHGHCHVRDSCQSR</sequence>
<evidence type="ECO:0000256" key="4">
    <source>
        <dbReference type="ARBA" id="ARBA00023180"/>
    </source>
</evidence>
<keyword evidence="4" id="KW-0325">Glycoprotein</keyword>
<dbReference type="PANTHER" id="PTHR12080">
    <property type="entry name" value="SIGNALING LYMPHOCYTIC ACTIVATION MOLECULE"/>
    <property type="match status" value="1"/>
</dbReference>
<dbReference type="InterPro" id="IPR013106">
    <property type="entry name" value="Ig_V-set"/>
</dbReference>
<protein>
    <submittedName>
        <fullName evidence="9">Uncharacterized protein isoform X1</fullName>
    </submittedName>
</protein>
<dbReference type="Proteomes" id="UP001652741">
    <property type="component" value="Chromosome ssa21"/>
</dbReference>
<dbReference type="InterPro" id="IPR015631">
    <property type="entry name" value="CD2/SLAM_rcpt"/>
</dbReference>
<accession>A0A1S3NXW8</accession>
<dbReference type="GeneID" id="106582054"/>
<evidence type="ECO:0000256" key="6">
    <source>
        <dbReference type="SAM" id="SignalP"/>
    </source>
</evidence>
<feature type="transmembrane region" description="Helical" evidence="5">
    <location>
        <begin position="163"/>
        <end position="188"/>
    </location>
</feature>
<evidence type="ECO:0000256" key="5">
    <source>
        <dbReference type="SAM" id="Phobius"/>
    </source>
</evidence>
<gene>
    <name evidence="9" type="primary">LOC106582054</name>
</gene>
<comment type="subcellular location">
    <subcellularLocation>
        <location evidence="1">Membrane</location>
    </subcellularLocation>
</comment>
<feature type="signal peptide" evidence="6">
    <location>
        <begin position="1"/>
        <end position="24"/>
    </location>
</feature>
<dbReference type="Pfam" id="PF07686">
    <property type="entry name" value="V-set"/>
    <property type="match status" value="1"/>
</dbReference>
<evidence type="ECO:0000256" key="2">
    <source>
        <dbReference type="ARBA" id="ARBA00022729"/>
    </source>
</evidence>
<reference evidence="9" key="1">
    <citation type="submission" date="2025-08" db="UniProtKB">
        <authorList>
            <consortium name="RefSeq"/>
        </authorList>
    </citation>
    <scope>IDENTIFICATION</scope>
</reference>
<dbReference type="KEGG" id="sasa:106582054"/>
<dbReference type="PROSITE" id="PS50835">
    <property type="entry name" value="IG_LIKE"/>
    <property type="match status" value="1"/>
</dbReference>
<evidence type="ECO:0000313" key="8">
    <source>
        <dbReference type="Proteomes" id="UP001652741"/>
    </source>
</evidence>
<feature type="domain" description="Ig-like" evidence="7">
    <location>
        <begin position="20"/>
        <end position="116"/>
    </location>
</feature>
<evidence type="ECO:0000259" key="7">
    <source>
        <dbReference type="PROSITE" id="PS50835"/>
    </source>
</evidence>
<evidence type="ECO:0000256" key="1">
    <source>
        <dbReference type="ARBA" id="ARBA00004370"/>
    </source>
</evidence>
<name>A0A1S3NXW8_SALSA</name>
<evidence type="ECO:0000313" key="9">
    <source>
        <dbReference type="RefSeq" id="XP_014020224.1"/>
    </source>
</evidence>
<keyword evidence="5" id="KW-1133">Transmembrane helix</keyword>
<dbReference type="Gene3D" id="2.60.40.10">
    <property type="entry name" value="Immunoglobulins"/>
    <property type="match status" value="1"/>
</dbReference>
<dbReference type="AlphaFoldDB" id="A0A1S3NXW8"/>
<evidence type="ECO:0000256" key="3">
    <source>
        <dbReference type="ARBA" id="ARBA00023136"/>
    </source>
</evidence>
<keyword evidence="8" id="KW-1185">Reference proteome</keyword>
<organism evidence="8 9">
    <name type="scientific">Salmo salar</name>
    <name type="common">Atlantic salmon</name>
    <dbReference type="NCBI Taxonomy" id="8030"/>
    <lineage>
        <taxon>Eukaryota</taxon>
        <taxon>Metazoa</taxon>
        <taxon>Chordata</taxon>
        <taxon>Craniata</taxon>
        <taxon>Vertebrata</taxon>
        <taxon>Euteleostomi</taxon>
        <taxon>Actinopterygii</taxon>
        <taxon>Neopterygii</taxon>
        <taxon>Teleostei</taxon>
        <taxon>Protacanthopterygii</taxon>
        <taxon>Salmoniformes</taxon>
        <taxon>Salmonidae</taxon>
        <taxon>Salmoninae</taxon>
        <taxon>Salmo</taxon>
    </lineage>
</organism>
<dbReference type="SMART" id="SM00409">
    <property type="entry name" value="IG"/>
    <property type="match status" value="1"/>
</dbReference>
<dbReference type="InterPro" id="IPR013783">
    <property type="entry name" value="Ig-like_fold"/>
</dbReference>
<dbReference type="InterPro" id="IPR036179">
    <property type="entry name" value="Ig-like_dom_sf"/>
</dbReference>
<dbReference type="SUPFAM" id="SSF48726">
    <property type="entry name" value="Immunoglobulin"/>
    <property type="match status" value="1"/>
</dbReference>
<dbReference type="RefSeq" id="XP_014020224.1">
    <property type="nucleotide sequence ID" value="XM_014164749.2"/>
</dbReference>
<keyword evidence="5" id="KW-0812">Transmembrane</keyword>
<proteinExistence type="predicted"/>